<dbReference type="GO" id="GO:0005739">
    <property type="term" value="C:mitochondrion"/>
    <property type="evidence" value="ECO:0007669"/>
    <property type="project" value="TreeGrafter"/>
</dbReference>
<dbReference type="Pfam" id="PF10561">
    <property type="entry name" value="C2orf69"/>
    <property type="match status" value="1"/>
</dbReference>
<dbReference type="InterPro" id="IPR018881">
    <property type="entry name" value="C2orf69_mit"/>
</dbReference>
<sequence length="211" mass="23500">MVDHFAIYANFMMAWLPAASADDSPSLAASAPDEYHVPASHHLLELLKSLGKELNEEIPAHLILVGFSKGAAVLNALMRDPKEELWSSIRTVHFVDAGLSVPGVFPLRGEELQQLRAVVRPDFEIWLHCTPRQVQDDSRPFVAHEHDAFEAKCKALGMAIQRRMYAAGLPVSLDMHFDALRCFLTTGGDQDGGDRHCGFFRHWRAVAEAED</sequence>
<comment type="caution">
    <text evidence="2">The sequence shown here is derived from an EMBL/GenBank/DDBJ whole genome shotgun (WGS) entry which is preliminary data.</text>
</comment>
<feature type="signal peptide" evidence="1">
    <location>
        <begin position="1"/>
        <end position="21"/>
    </location>
</feature>
<reference evidence="2" key="1">
    <citation type="submission" date="2021-02" db="EMBL/GenBank/DDBJ databases">
        <authorList>
            <person name="Dougan E. K."/>
            <person name="Rhodes N."/>
            <person name="Thang M."/>
            <person name="Chan C."/>
        </authorList>
    </citation>
    <scope>NUCLEOTIDE SEQUENCE</scope>
</reference>
<feature type="chain" id="PRO_5033065670" evidence="1">
    <location>
        <begin position="22"/>
        <end position="211"/>
    </location>
</feature>
<dbReference type="PANTHER" id="PTHR31296:SF1">
    <property type="entry name" value="MITOCHONDRIAL PROTEIN C2ORF69"/>
    <property type="match status" value="1"/>
</dbReference>
<gene>
    <name evidence="2" type="ORF">SPIL2461_LOCUS4445</name>
</gene>
<proteinExistence type="predicted"/>
<dbReference type="OrthoDB" id="419333at2759"/>
<keyword evidence="1" id="KW-0732">Signal</keyword>
<keyword evidence="3" id="KW-1185">Reference proteome</keyword>
<name>A0A812LE35_SYMPI</name>
<protein>
    <submittedName>
        <fullName evidence="2">Uncharacterized protein</fullName>
    </submittedName>
</protein>
<dbReference type="EMBL" id="CAJNIZ010005847">
    <property type="protein sequence ID" value="CAE7245076.1"/>
    <property type="molecule type" value="Genomic_DNA"/>
</dbReference>
<evidence type="ECO:0000313" key="2">
    <source>
        <dbReference type="EMBL" id="CAE7245076.1"/>
    </source>
</evidence>
<accession>A0A812LE35</accession>
<evidence type="ECO:0000256" key="1">
    <source>
        <dbReference type="SAM" id="SignalP"/>
    </source>
</evidence>
<dbReference type="PANTHER" id="PTHR31296">
    <property type="entry name" value="UPF0565 PROTEIN C2ORF69"/>
    <property type="match status" value="1"/>
</dbReference>
<organism evidence="2 3">
    <name type="scientific">Symbiodinium pilosum</name>
    <name type="common">Dinoflagellate</name>
    <dbReference type="NCBI Taxonomy" id="2952"/>
    <lineage>
        <taxon>Eukaryota</taxon>
        <taxon>Sar</taxon>
        <taxon>Alveolata</taxon>
        <taxon>Dinophyceae</taxon>
        <taxon>Suessiales</taxon>
        <taxon>Symbiodiniaceae</taxon>
        <taxon>Symbiodinium</taxon>
    </lineage>
</organism>
<dbReference type="Proteomes" id="UP000649617">
    <property type="component" value="Unassembled WGS sequence"/>
</dbReference>
<evidence type="ECO:0000313" key="3">
    <source>
        <dbReference type="Proteomes" id="UP000649617"/>
    </source>
</evidence>
<dbReference type="AlphaFoldDB" id="A0A812LE35"/>